<comment type="caution">
    <text evidence="3">The sequence shown here is derived from an EMBL/GenBank/DDBJ whole genome shotgun (WGS) entry which is preliminary data.</text>
</comment>
<dbReference type="InterPro" id="IPR025157">
    <property type="entry name" value="Hemagglutinin_rpt"/>
</dbReference>
<dbReference type="Proteomes" id="UP000029443">
    <property type="component" value="Unassembled WGS sequence"/>
</dbReference>
<dbReference type="NCBIfam" id="TIGR01901">
    <property type="entry name" value="adhes_NPXG"/>
    <property type="match status" value="1"/>
</dbReference>
<dbReference type="EMBL" id="ARXU01000012">
    <property type="protein sequence ID" value="KGD60305.1"/>
    <property type="molecule type" value="Genomic_DNA"/>
</dbReference>
<evidence type="ECO:0000259" key="2">
    <source>
        <dbReference type="SMART" id="SM00912"/>
    </source>
</evidence>
<dbReference type="SMART" id="SM00912">
    <property type="entry name" value="Haemagg_act"/>
    <property type="match status" value="1"/>
</dbReference>
<feature type="domain" description="Filamentous haemagglutinin FhaB/tRNA nuclease CdiA-like TPS" evidence="2">
    <location>
        <begin position="41"/>
        <end position="161"/>
    </location>
</feature>
<proteinExistence type="predicted"/>
<dbReference type="InterPro" id="IPR012334">
    <property type="entry name" value="Pectin_lyas_fold"/>
</dbReference>
<dbReference type="Gene3D" id="2.160.20.10">
    <property type="entry name" value="Single-stranded right-handed beta-helix, Pectin lyase-like"/>
    <property type="match status" value="1"/>
</dbReference>
<feature type="signal peptide" evidence="1">
    <location>
        <begin position="1"/>
        <end position="22"/>
    </location>
</feature>
<dbReference type="InterPro" id="IPR008638">
    <property type="entry name" value="FhaB/CdiA-like_TPS"/>
</dbReference>
<dbReference type="Pfam" id="PF05860">
    <property type="entry name" value="TPS"/>
    <property type="match status" value="1"/>
</dbReference>
<sequence>MKSGLVYGLSLLLIWQPVLLSAQPITPTHGTNGRPTLDQAANGVPVVNIKNPNGKGVSQNFYNDLNVSDKGLVLNNSQKLTQTQLGGYIEGNPNLKNGSASLILNEVIGQNPSNLAGYIEVGGARADVVVANPNGISCNGCGFINTNHATLTTGQSIMEDGELRGFDVQGGAVSIFGNGLNASNTERFDIIARSVTLAGELHADRLNIVTGQQQVDRETLATSNATTDGDKPEFAIDSSALGGMYAGRIRLIANEDGVGVKLDAPVAAQNGDLQLSANGKIQHSDLAATGNIAIDANQNDVMSTGTVLAKADLSVHAADYTNSGDVVADGMADIQATTVTNTGTLGGREALTVEADSILNDQGGALLSENDINLSADRVTNRLADIYTSGNITINGSDGESAEKLENRSGRIEAEGDISIRASQIDNVRDVLEWEEKLTEGSIKHTCHECTGDHFTMSYKFKEHFFRELDDATSDRSILASGGNTFLQGSVLTNKTSDILAIGSMNLEFDQINNLGLHSGEYLLITRYGGYMTDGMHIRNVIHGVQPYNKRNYSGGAAYWGGGADKDLEYMALYPNQHNPNYDPDNLIDRQDTILHRNNRFISQHKDTLDSTEILGANIVSGGDLSLGSAEVINGDFGHQEAGNLSEQDLIAVADGALGGNVEDFIVNVNGGLFSIADPNHPYLIETNPFFSTRDGFLGSEYLLNRLGWDPNGAMRLLGDGFYEQQLIRQQVVDLTGRTLLDEEYVDANTQYRALLDNGLFAAEELELNVGVALSPDQINALTKDMVWMVEQEVAGETVLVPQLYLTPQSAVIDDNGALIASGADMVNDGGSIVNSGTIHIGGDTHFTLNEEGLQNLGGDIIGEGLVDIESEGDVRNVSGTIRGREVALESSQNIINQRLSYQNEVIGRGWREWDTEMGAAATIEGLESISLDAGGDIRISGSRIQGGNVALNAEGDIVVDTVADKSGRKGNYHGGKLSESRVRHIGSEITATINLLASAGNDFSLIGSDLASDGGVQLSAGNDLLVASVANSDSYDFRVRHDGETSHNIQRSVRQQGASITGRGDVVMESGNDLTVIASRLEAGEDLSLMGKGDISLLAARDSDYSYSYEEDDKWYGSKITTEEKYNETARVTELSAAGNVQINALSDPDTGQVTTWNEAKGDVLLEGTNIHSGGDSLVYAGNDLLVTAAQTRSFHEKETRREYSGVAKAAMATASFAAMGVVPNEYMAAMGVGDINIKGDEGKGSRKTRLARADIQSAGDTMLLSGNDTTLVAADLFLNNLYAEAGLNGEEGKGNIALVGAHETSENWAYESSTSLGVDFSGGKMSFARQYEHREKESRSDFVGTDVTALGSAALKSAGDITMMGSSLNSNGNVRLIAGGDVNMLVGVDSLRKEVSTTEREFKVEGTASGNSVELFAGYEEDRHTEIREQKTAVGSQISGSNIGIDSGDDITIVGGILQASSHPEAEAGSTGNIMLDAEGDITTLASVSESMLKVIDENFRTGIAIGAQENVSAAADAVNNVGNQQGAVNTGSAALQAVDAVQGARSGGVSGSAGYVAEWSKQESEDTSQTANSTLIFAENDLSFISGGDQRHVGTEASAGNNLIVKSGGDVTIESAQNTTSHEDKSANASVNVGLGSDSGVSVTAAGGYANNRSGQVQQVNAHFTAGNQATLDVGNDLTLAGAVVSANTMDANIGGDLTVESRQDTSYIRGESAQGSVSVGAGSFSLSLSGSKTEGDSAWVYDQSGLLASEAANIYVEDHTSLVGGVINSASGDLTLDTGTFSYQDIQDYDHFESMSLGFGAGVPQGQTQGPTQTASAQTLIPGVNMNNLTAGYQNREREQITRATVGQGTVTVRGDQGVGGNSLAGLNRDMSKAQEITKNEEDDYNLYVSDTSLQGLGVLDRDDNKHNSRLDQLKDTFNINLAVSEIGESSVGGVGDVDNALIDGLSLGTAKPDKSGSRGLLNDQAVDDMAGKVGDGLMSAGQMLVSNNHGSWQVLGMGEANGISDHYQRNQDARLKQQTIRAVLDAKKQGEFTEADLVDLVNNLTDHDAEKSQDVLAFIASEIAGGNLDVGFYSADGTHAGMRDAEAFVNNLARMAGLNVDELNLRDSRAVMSAVAEEGYHAREEGSDAYANLYGDRFGYLWDRSNRQDGRQTGGQTSLVDWKGNNAGLLAANDEQYRQYGLGDLEFRQMHDKEIEVLKNSPLVDKLMESKGIERNEALTLLARNLAWRIDDDWASEEHILQAHDYEAQKILDELAAEGHADSNGRPLFQREYNVNPDVYENNLIYAGGLNEQFFYDPRSIFYVNHVVSDQVNQDLYGFQGGLAYQSRLAGIGDYHDGVLSGLKDQALWVMNNPMDFSAGLAKELAIMMSPLNLLREPEKYRQLKQSYSNWSTADERAALAYFHGAYTESGQIKTEDTWTNIGLATSITPIGGMRKIGADGLDDMVSSSMRYSDGDFNDFPLFEVDTSGMPVEFIVPNKTLNHQASSGVLLQAESGKTTTILGSYNKDMASIVDELGNVKSMDFGSKSGGFNVLNAPDELFTTLGPKGFWDEVNVPFLNTATSRGDNILMATKPAFDVVDNRGMGVLIRPNTTTGKMELTGFGKEYLTLRRQGYIYQNGKIVKP</sequence>
<dbReference type="InterPro" id="IPR011050">
    <property type="entry name" value="Pectin_lyase_fold/virulence"/>
</dbReference>
<dbReference type="SUPFAM" id="SSF51126">
    <property type="entry name" value="Pectin lyase-like"/>
    <property type="match status" value="1"/>
</dbReference>
<reference evidence="3 4" key="1">
    <citation type="submission" date="2012-09" db="EMBL/GenBank/DDBJ databases">
        <title>Genome Sequence of alkane-degrading Bacterium Alcanivorax jadensis T9.</title>
        <authorList>
            <person name="Lai Q."/>
            <person name="Shao Z."/>
        </authorList>
    </citation>
    <scope>NUCLEOTIDE SEQUENCE [LARGE SCALE GENOMIC DNA]</scope>
    <source>
        <strain evidence="3 4">T9</strain>
    </source>
</reference>
<protein>
    <submittedName>
        <fullName evidence="3">Filamentous hemagglutinin</fullName>
    </submittedName>
</protein>
<organism evidence="3 4">
    <name type="scientific">Alcanivorax jadensis T9</name>
    <dbReference type="NCBI Taxonomy" id="1177181"/>
    <lineage>
        <taxon>Bacteria</taxon>
        <taxon>Pseudomonadati</taxon>
        <taxon>Pseudomonadota</taxon>
        <taxon>Gammaproteobacteria</taxon>
        <taxon>Oceanospirillales</taxon>
        <taxon>Alcanivoracaceae</taxon>
        <taxon>Alcanivorax</taxon>
    </lineage>
</organism>
<keyword evidence="1" id="KW-0732">Signal</keyword>
<evidence type="ECO:0000313" key="3">
    <source>
        <dbReference type="EMBL" id="KGD60305.1"/>
    </source>
</evidence>
<name>A0ABR4WA72_9GAMM</name>
<accession>A0ABR4WA72</accession>
<dbReference type="RefSeq" id="WP_035249435.1">
    <property type="nucleotide sequence ID" value="NZ_ARXU01000012.1"/>
</dbReference>
<dbReference type="Pfam" id="PF13332">
    <property type="entry name" value="Fil_haemagg_2"/>
    <property type="match status" value="5"/>
</dbReference>
<keyword evidence="4" id="KW-1185">Reference proteome</keyword>
<evidence type="ECO:0000313" key="4">
    <source>
        <dbReference type="Proteomes" id="UP000029443"/>
    </source>
</evidence>
<evidence type="ECO:0000256" key="1">
    <source>
        <dbReference type="SAM" id="SignalP"/>
    </source>
</evidence>
<gene>
    <name evidence="3" type="ORF">T9A_02698</name>
</gene>
<feature type="chain" id="PRO_5045956449" evidence="1">
    <location>
        <begin position="23"/>
        <end position="2629"/>
    </location>
</feature>